<comment type="caution">
    <text evidence="3">The sequence shown here is derived from an EMBL/GenBank/DDBJ whole genome shotgun (WGS) entry which is preliminary data.</text>
</comment>
<dbReference type="Proteomes" id="UP000324133">
    <property type="component" value="Unassembled WGS sequence"/>
</dbReference>
<dbReference type="OrthoDB" id="5485224at2"/>
<evidence type="ECO:0000256" key="2">
    <source>
        <dbReference type="SAM" id="SignalP"/>
    </source>
</evidence>
<dbReference type="AlphaFoldDB" id="A0A5B6TD67"/>
<evidence type="ECO:0000313" key="4">
    <source>
        <dbReference type="Proteomes" id="UP000324133"/>
    </source>
</evidence>
<dbReference type="InterPro" id="IPR046535">
    <property type="entry name" value="DUF6600"/>
</dbReference>
<reference evidence="3 4" key="1">
    <citation type="submission" date="2019-07" db="EMBL/GenBank/DDBJ databases">
        <title>Rufibacter sp. nov., isolated from lake sediment.</title>
        <authorList>
            <person name="Qu J.-H."/>
        </authorList>
    </citation>
    <scope>NUCLEOTIDE SEQUENCE [LARGE SCALE GENOMIC DNA]</scope>
    <source>
        <strain evidence="3 4">NBS58-1</strain>
    </source>
</reference>
<dbReference type="RefSeq" id="WP_149092905.1">
    <property type="nucleotide sequence ID" value="NZ_VKKY01000003.1"/>
</dbReference>
<proteinExistence type="predicted"/>
<dbReference type="EMBL" id="VKKY01000003">
    <property type="protein sequence ID" value="KAA3436964.1"/>
    <property type="molecule type" value="Genomic_DNA"/>
</dbReference>
<feature type="compositionally biased region" description="Polar residues" evidence="1">
    <location>
        <begin position="275"/>
        <end position="287"/>
    </location>
</feature>
<feature type="compositionally biased region" description="Low complexity" evidence="1">
    <location>
        <begin position="394"/>
        <end position="404"/>
    </location>
</feature>
<keyword evidence="4" id="KW-1185">Reference proteome</keyword>
<evidence type="ECO:0000313" key="3">
    <source>
        <dbReference type="EMBL" id="KAA3436964.1"/>
    </source>
</evidence>
<feature type="compositionally biased region" description="Polar residues" evidence="1">
    <location>
        <begin position="294"/>
        <end position="312"/>
    </location>
</feature>
<feature type="compositionally biased region" description="Basic and acidic residues" evidence="1">
    <location>
        <begin position="235"/>
        <end position="260"/>
    </location>
</feature>
<feature type="compositionally biased region" description="Polar residues" evidence="1">
    <location>
        <begin position="416"/>
        <end position="433"/>
    </location>
</feature>
<feature type="chain" id="PRO_5023045509" description="BcpO-related WXXGXW repeat protein" evidence="2">
    <location>
        <begin position="23"/>
        <end position="449"/>
    </location>
</feature>
<gene>
    <name evidence="3" type="ORF">FOA19_21555</name>
</gene>
<sequence>MKTFLNNLWVWGALLLLTLAWASPQEAQARPGDQVSFQTFYDELDRHGRWIRDPEYGYVWSPTVERGFQPYATRGHWVMTEYGNTWVSDYDWGWAPFHYGRWIYDDFEGWLWIPGSEWGPAWVDWRNGGGYYGWAPMGPRVTYIVPAVRWVFVPVLYITSPRIYDYCVPRTRVVNIYHNTTIINNYYERDNRRYNYGPRNQDIERATNRKVNVYRVDRDSRPGRTSVAENSVRIYRPDVNSRREEAPTRLASRDNTRSRLSDNQGTVGRTDRSSNSRTGVESGSTRGRTMDGGTATQNRSDLEQTSEQRSTTGEYGERTRESSRRTSSVSGEEAPQTRTARPEYQQRTEEVGTVETKTRTGVQESRQRSEGGYSPRRTEAPSSQGQYEPRTRQESSSQGQYQQQRTREVSAPAPQPRSQVSAPTQQRQSPARQESSSGSRSESSRRGRN</sequence>
<evidence type="ECO:0008006" key="5">
    <source>
        <dbReference type="Google" id="ProtNLM"/>
    </source>
</evidence>
<feature type="signal peptide" evidence="2">
    <location>
        <begin position="1"/>
        <end position="22"/>
    </location>
</feature>
<accession>A0A5B6TD67</accession>
<feature type="compositionally biased region" description="Basic and acidic residues" evidence="1">
    <location>
        <begin position="315"/>
        <end position="324"/>
    </location>
</feature>
<keyword evidence="2" id="KW-0732">Signal</keyword>
<feature type="region of interest" description="Disordered" evidence="1">
    <location>
        <begin position="216"/>
        <end position="449"/>
    </location>
</feature>
<evidence type="ECO:0000256" key="1">
    <source>
        <dbReference type="SAM" id="MobiDB-lite"/>
    </source>
</evidence>
<protein>
    <recommendedName>
        <fullName evidence="5">BcpO-related WXXGXW repeat protein</fullName>
    </recommendedName>
</protein>
<feature type="compositionally biased region" description="Basic and acidic residues" evidence="1">
    <location>
        <begin position="340"/>
        <end position="350"/>
    </location>
</feature>
<name>A0A5B6TD67_9BACT</name>
<organism evidence="3 4">
    <name type="scientific">Rufibacter hautae</name>
    <dbReference type="NCBI Taxonomy" id="2595005"/>
    <lineage>
        <taxon>Bacteria</taxon>
        <taxon>Pseudomonadati</taxon>
        <taxon>Bacteroidota</taxon>
        <taxon>Cytophagia</taxon>
        <taxon>Cytophagales</taxon>
        <taxon>Hymenobacteraceae</taxon>
        <taxon>Rufibacter</taxon>
    </lineage>
</organism>
<dbReference type="Pfam" id="PF20245">
    <property type="entry name" value="DUF6600"/>
    <property type="match status" value="1"/>
</dbReference>